<feature type="coiled-coil region" evidence="9">
    <location>
        <begin position="180"/>
        <end position="249"/>
    </location>
</feature>
<dbReference type="InterPro" id="IPR001789">
    <property type="entry name" value="Sig_transdc_resp-reg_receiver"/>
</dbReference>
<evidence type="ECO:0000313" key="14">
    <source>
        <dbReference type="Proteomes" id="UP001165143"/>
    </source>
</evidence>
<dbReference type="Proteomes" id="UP001165143">
    <property type="component" value="Unassembled WGS sequence"/>
</dbReference>
<evidence type="ECO:0000256" key="3">
    <source>
        <dbReference type="ARBA" id="ARBA00012438"/>
    </source>
</evidence>
<comment type="subcellular location">
    <subcellularLocation>
        <location evidence="2">Cell membrane</location>
    </subcellularLocation>
</comment>
<dbReference type="SUPFAM" id="SSF47384">
    <property type="entry name" value="Homodimeric domain of signal transducing histidine kinase"/>
    <property type="match status" value="1"/>
</dbReference>
<dbReference type="SUPFAM" id="SSF52172">
    <property type="entry name" value="CheY-like"/>
    <property type="match status" value="1"/>
</dbReference>
<feature type="domain" description="Response regulatory" evidence="12">
    <location>
        <begin position="488"/>
        <end position="603"/>
    </location>
</feature>
<dbReference type="EMBL" id="BSRX01000019">
    <property type="protein sequence ID" value="GLW55480.1"/>
    <property type="molecule type" value="Genomic_DNA"/>
</dbReference>
<dbReference type="InterPro" id="IPR003661">
    <property type="entry name" value="HisK_dim/P_dom"/>
</dbReference>
<accession>A0A9W6PI60</accession>
<evidence type="ECO:0000259" key="11">
    <source>
        <dbReference type="PROSITE" id="PS50109"/>
    </source>
</evidence>
<evidence type="ECO:0000256" key="7">
    <source>
        <dbReference type="ARBA" id="ARBA00023012"/>
    </source>
</evidence>
<dbReference type="InterPro" id="IPR036890">
    <property type="entry name" value="HATPase_C_sf"/>
</dbReference>
<keyword evidence="6 13" id="KW-0418">Kinase</keyword>
<dbReference type="AlphaFoldDB" id="A0A9W6PI60"/>
<dbReference type="GO" id="GO:0000155">
    <property type="term" value="F:phosphorelay sensor kinase activity"/>
    <property type="evidence" value="ECO:0007669"/>
    <property type="project" value="InterPro"/>
</dbReference>
<dbReference type="InterPro" id="IPR003594">
    <property type="entry name" value="HATPase_dom"/>
</dbReference>
<feature type="region of interest" description="Disordered" evidence="10">
    <location>
        <begin position="596"/>
        <end position="617"/>
    </location>
</feature>
<dbReference type="Gene3D" id="1.10.287.130">
    <property type="match status" value="1"/>
</dbReference>
<dbReference type="CDD" id="cd16922">
    <property type="entry name" value="HATPase_EvgS-ArcB-TorS-like"/>
    <property type="match status" value="1"/>
</dbReference>
<dbReference type="SUPFAM" id="SSF55874">
    <property type="entry name" value="ATPase domain of HSP90 chaperone/DNA topoisomerase II/histidine kinase"/>
    <property type="match status" value="1"/>
</dbReference>
<dbReference type="PANTHER" id="PTHR43047">
    <property type="entry name" value="TWO-COMPONENT HISTIDINE PROTEIN KINASE"/>
    <property type="match status" value="1"/>
</dbReference>
<dbReference type="CDD" id="cd00156">
    <property type="entry name" value="REC"/>
    <property type="match status" value="1"/>
</dbReference>
<comment type="caution">
    <text evidence="13">The sequence shown here is derived from an EMBL/GenBank/DDBJ whole genome shotgun (WGS) entry which is preliminary data.</text>
</comment>
<evidence type="ECO:0000259" key="12">
    <source>
        <dbReference type="PROSITE" id="PS50110"/>
    </source>
</evidence>
<dbReference type="Gene3D" id="3.40.50.2300">
    <property type="match status" value="1"/>
</dbReference>
<name>A0A9W6PI60_9ACTN</name>
<dbReference type="PROSITE" id="PS50110">
    <property type="entry name" value="RESPONSE_REGULATORY"/>
    <property type="match status" value="1"/>
</dbReference>
<feature type="modified residue" description="4-aspartylphosphate" evidence="8">
    <location>
        <position position="537"/>
    </location>
</feature>
<dbReference type="InterPro" id="IPR004358">
    <property type="entry name" value="Sig_transdc_His_kin-like_C"/>
</dbReference>
<dbReference type="GO" id="GO:0005886">
    <property type="term" value="C:plasma membrane"/>
    <property type="evidence" value="ECO:0007669"/>
    <property type="project" value="UniProtKB-SubCell"/>
</dbReference>
<evidence type="ECO:0000256" key="1">
    <source>
        <dbReference type="ARBA" id="ARBA00000085"/>
    </source>
</evidence>
<evidence type="ECO:0000256" key="5">
    <source>
        <dbReference type="ARBA" id="ARBA00022679"/>
    </source>
</evidence>
<dbReference type="Gene3D" id="3.30.565.10">
    <property type="entry name" value="Histidine kinase-like ATPase, C-terminal domain"/>
    <property type="match status" value="1"/>
</dbReference>
<dbReference type="InterPro" id="IPR011006">
    <property type="entry name" value="CheY-like_superfamily"/>
</dbReference>
<dbReference type="Pfam" id="PF00512">
    <property type="entry name" value="HisKA"/>
    <property type="match status" value="1"/>
</dbReference>
<dbReference type="InterPro" id="IPR036097">
    <property type="entry name" value="HisK_dim/P_sf"/>
</dbReference>
<dbReference type="SMART" id="SM00388">
    <property type="entry name" value="HisKA"/>
    <property type="match status" value="1"/>
</dbReference>
<comment type="catalytic activity">
    <reaction evidence="1">
        <text>ATP + protein L-histidine = ADP + protein N-phospho-L-histidine.</text>
        <dbReference type="EC" id="2.7.13.3"/>
    </reaction>
</comment>
<organism evidence="13 14">
    <name type="scientific">Kitasatospora phosalacinea</name>
    <dbReference type="NCBI Taxonomy" id="2065"/>
    <lineage>
        <taxon>Bacteria</taxon>
        <taxon>Bacillati</taxon>
        <taxon>Actinomycetota</taxon>
        <taxon>Actinomycetes</taxon>
        <taxon>Kitasatosporales</taxon>
        <taxon>Streptomycetaceae</taxon>
        <taxon>Kitasatospora</taxon>
    </lineage>
</organism>
<dbReference type="PRINTS" id="PR00344">
    <property type="entry name" value="BCTRLSENSOR"/>
</dbReference>
<keyword evidence="9" id="KW-0175">Coiled coil</keyword>
<keyword evidence="5" id="KW-0808">Transferase</keyword>
<evidence type="ECO:0000256" key="8">
    <source>
        <dbReference type="PROSITE-ProRule" id="PRU00169"/>
    </source>
</evidence>
<gene>
    <name evidence="13" type="ORF">Kpho01_34910</name>
</gene>
<reference evidence="13" key="1">
    <citation type="submission" date="2023-02" db="EMBL/GenBank/DDBJ databases">
        <title>Kitasatospora phosalacinea NBRC 14362.</title>
        <authorList>
            <person name="Ichikawa N."/>
            <person name="Sato H."/>
            <person name="Tonouchi N."/>
        </authorList>
    </citation>
    <scope>NUCLEOTIDE SEQUENCE</scope>
    <source>
        <strain evidence="13">NBRC 14362</strain>
    </source>
</reference>
<dbReference type="CDD" id="cd00082">
    <property type="entry name" value="HisKA"/>
    <property type="match status" value="1"/>
</dbReference>
<dbReference type="PANTHER" id="PTHR43047:SF72">
    <property type="entry name" value="OSMOSENSING HISTIDINE PROTEIN KINASE SLN1"/>
    <property type="match status" value="1"/>
</dbReference>
<dbReference type="SMART" id="SM00387">
    <property type="entry name" value="HATPase_c"/>
    <property type="match status" value="1"/>
</dbReference>
<dbReference type="PROSITE" id="PS50109">
    <property type="entry name" value="HIS_KIN"/>
    <property type="match status" value="1"/>
</dbReference>
<dbReference type="InterPro" id="IPR005467">
    <property type="entry name" value="His_kinase_dom"/>
</dbReference>
<proteinExistence type="predicted"/>
<dbReference type="Pfam" id="PF00072">
    <property type="entry name" value="Response_reg"/>
    <property type="match status" value="1"/>
</dbReference>
<sequence length="617" mass="66193">MNGPNDPVDDRTNEPDDQPANDDPANDQPVEQQAVHLGAAPLLTAQDAFALRRSARAVADLLGADGQDAVRLATVLSELGRGLLGAERLTASFDLLPGRPTALRVTLAWRGGHRLPDEALEASARLLPTRHEHGGGDGLVRVEQRLGSGPEPGPELVGQARDLIAAHTGTSALEDSRAQTRDLIAALERTRAQREELRRLNRELEETNRGVVALYSELSEELEETNRGVVALYAELDEKSRQLREASEAKSRFWANVSHELRTPVNAVVGLAELLRADADAPPEERGRQLSLIADSGRTLLALVDELLDVAKAESGTLDPLWAPLDLRAVLAHLDGTLRGLARPGVELRIGPAPEVPGALLGDETMLVRILRNLLSNALKFTERGSVELTTRVEEARGEGPLLVMTVTDSGVGIPADQHERVFEEFYQVKGAHQRGRRGTGLGLPYARRLAEILGGTLRLDSAPGRGSTLTVRLPARPAPPPGPRRGVLVAVDDDPAFRDVLRPLLHEIAERVVETDDGAAALSVVRDVRPDGIVLDLHLGDVDGYQVLAELRADPVLRRTPVVVLTSASLTAADRARLSHARAVLPKSGLSSGRIAAALSAPRPAAPRRPSPEEGS</sequence>
<dbReference type="SMART" id="SM00448">
    <property type="entry name" value="REC"/>
    <property type="match status" value="1"/>
</dbReference>
<feature type="region of interest" description="Disordered" evidence="10">
    <location>
        <begin position="1"/>
        <end position="32"/>
    </location>
</feature>
<keyword evidence="7" id="KW-0902">Two-component regulatory system</keyword>
<evidence type="ECO:0000256" key="10">
    <source>
        <dbReference type="SAM" id="MobiDB-lite"/>
    </source>
</evidence>
<evidence type="ECO:0000256" key="6">
    <source>
        <dbReference type="ARBA" id="ARBA00022777"/>
    </source>
</evidence>
<evidence type="ECO:0000256" key="4">
    <source>
        <dbReference type="ARBA" id="ARBA00022553"/>
    </source>
</evidence>
<dbReference type="Pfam" id="PF02518">
    <property type="entry name" value="HATPase_c"/>
    <property type="match status" value="1"/>
</dbReference>
<dbReference type="GO" id="GO:0009927">
    <property type="term" value="F:histidine phosphotransfer kinase activity"/>
    <property type="evidence" value="ECO:0007669"/>
    <property type="project" value="TreeGrafter"/>
</dbReference>
<keyword evidence="4 8" id="KW-0597">Phosphoprotein</keyword>
<dbReference type="EC" id="2.7.13.3" evidence="3"/>
<protein>
    <recommendedName>
        <fullName evidence="3">histidine kinase</fullName>
        <ecNumber evidence="3">2.7.13.3</ecNumber>
    </recommendedName>
</protein>
<evidence type="ECO:0000313" key="13">
    <source>
        <dbReference type="EMBL" id="GLW55480.1"/>
    </source>
</evidence>
<evidence type="ECO:0000256" key="9">
    <source>
        <dbReference type="SAM" id="Coils"/>
    </source>
</evidence>
<evidence type="ECO:0000256" key="2">
    <source>
        <dbReference type="ARBA" id="ARBA00004236"/>
    </source>
</evidence>
<feature type="domain" description="Histidine kinase" evidence="11">
    <location>
        <begin position="256"/>
        <end position="478"/>
    </location>
</feature>